<name>A0AC58S6M7_TOBAC</name>
<accession>A0AC58S6M7</accession>
<reference evidence="1" key="1">
    <citation type="journal article" date="2014" name="Nat. Commun.">
        <title>The tobacco genome sequence and its comparison with those of tomato and potato.</title>
        <authorList>
            <person name="Sierro N."/>
            <person name="Battey J.N."/>
            <person name="Ouadi S."/>
            <person name="Bakaher N."/>
            <person name="Bovet L."/>
            <person name="Willig A."/>
            <person name="Goepfert S."/>
            <person name="Peitsch M.C."/>
            <person name="Ivanov N.V."/>
        </authorList>
    </citation>
    <scope>NUCLEOTIDE SEQUENCE [LARGE SCALE GENOMIC DNA]</scope>
</reference>
<evidence type="ECO:0000313" key="1">
    <source>
        <dbReference type="Proteomes" id="UP000790787"/>
    </source>
</evidence>
<gene>
    <name evidence="2" type="primary">LOC142166124</name>
</gene>
<protein>
    <submittedName>
        <fullName evidence="2">Uncharacterized protein LOC142166124</fullName>
    </submittedName>
</protein>
<sequence>MDKFVIRSNIGQSSSNGCSQPSVSSNIAPEIQRGTNLSLPSNVDSVLELGSPNPDLKERILILQYAPNIRDEVRRHYIQKGVCQPSGHAFPKTKFGNKMRQFNPDWFKGPYSQWLEYSIKGDASFCLCCYLFKNELESRGNAGDAFTKDGFKGWNKGTEILRTHVGEQSEKEKSDHRIRLNASVDVVRFLLRNGLSFRGHNESEDSEYKGLFLELLEFHGDKHFDVGKLQLTLVALSKKHPNVNNFFDVVTNTLNTIGASFKRREILRQHQVEKLEELLKSGEILTRQGLNQERGSNDGVILVGMLIFTNELNKALQKKDQDIVNAMRLLDLAKIRLQTMRESEFAFLMNEVYSFCVIDLQLHELNSRFDVVTCSLLVEYYPSEFDDNKLRDLSFQLDSFNVYARMPHSKFINLKGTEELAIVMAETKLDQTWCYIYLLVKLTLILPVATASVERAFSSMKLIKSDLRNNISEEFLNGCLVYNIELKVFATVSNDAIIDRFQTMSSMGLNYGHLYVQQKRLKENQTKMENEKAKGNEGNNNEKKKKKIHPMVQKSSTK</sequence>
<dbReference type="RefSeq" id="XP_075080645.1">
    <property type="nucleotide sequence ID" value="XM_075224544.1"/>
</dbReference>
<proteinExistence type="predicted"/>
<dbReference type="Proteomes" id="UP000790787">
    <property type="component" value="Chromosome 11"/>
</dbReference>
<keyword evidence="1" id="KW-1185">Reference proteome</keyword>
<evidence type="ECO:0000313" key="2">
    <source>
        <dbReference type="RefSeq" id="XP_075080645.1"/>
    </source>
</evidence>
<reference evidence="2" key="2">
    <citation type="submission" date="2025-08" db="UniProtKB">
        <authorList>
            <consortium name="RefSeq"/>
        </authorList>
    </citation>
    <scope>IDENTIFICATION</scope>
    <source>
        <tissue evidence="2">Leaf</tissue>
    </source>
</reference>
<organism evidence="1 2">
    <name type="scientific">Nicotiana tabacum</name>
    <name type="common">Common tobacco</name>
    <dbReference type="NCBI Taxonomy" id="4097"/>
    <lineage>
        <taxon>Eukaryota</taxon>
        <taxon>Viridiplantae</taxon>
        <taxon>Streptophyta</taxon>
        <taxon>Embryophyta</taxon>
        <taxon>Tracheophyta</taxon>
        <taxon>Spermatophyta</taxon>
        <taxon>Magnoliopsida</taxon>
        <taxon>eudicotyledons</taxon>
        <taxon>Gunneridae</taxon>
        <taxon>Pentapetalae</taxon>
        <taxon>asterids</taxon>
        <taxon>lamiids</taxon>
        <taxon>Solanales</taxon>
        <taxon>Solanaceae</taxon>
        <taxon>Nicotianoideae</taxon>
        <taxon>Nicotianeae</taxon>
        <taxon>Nicotiana</taxon>
    </lineage>
</organism>